<sequence length="357" mass="39026">MAGGVLEKDAPTATINNREWFRSNGSPRPERRALHDQLYAEVRAQFREARQDARALVLAGPPGAGKGSVAEKVLGEEISQFVNVDADECKKLLLREAIADGSYESAIKPLEVREMEGTGETFYPLELASLVHTESSRLAAALREDLIAEKTNVVVDTVLGDETSADGLAEQLTRAGYEVTVIDVEVPYLVSEDRIKMRWQQAMAEAEAGKAGALGGRWVPSTYARPLFDTGHGRSKSQDIAARLAETCPNVLRYERHFTSLDEHRSALREGRRAEPVREVEKIRAKTGAPLIDHTRDSSSAAPDPLADVRAVISGSYQRSPKEETRGTGQSGQQPPQARRSGSGYMSDRFPTGGLEK</sequence>
<keyword evidence="3" id="KW-0547">Nucleotide-binding</keyword>
<keyword evidence="4" id="KW-0067">ATP-binding</keyword>
<evidence type="ECO:0000256" key="2">
    <source>
        <dbReference type="ARBA" id="ARBA00011963"/>
    </source>
</evidence>
<reference evidence="9 10" key="1">
    <citation type="submission" date="2023-09" db="EMBL/GenBank/DDBJ databases">
        <title>Microbacterium fusihabitans sp. nov., Microbacterium phycihabitans sp. nov., and Microbacterium cervinum sp. nov., isolated from dried seaweeds of beach.</title>
        <authorList>
            <person name="Lee S.D."/>
        </authorList>
    </citation>
    <scope>NUCLEOTIDE SEQUENCE [LARGE SCALE GENOMIC DNA]</scope>
    <source>
        <strain evidence="9 10">KSW2-21</strain>
    </source>
</reference>
<dbReference type="Pfam" id="PF06414">
    <property type="entry name" value="Zeta_toxin"/>
    <property type="match status" value="1"/>
</dbReference>
<evidence type="ECO:0000256" key="5">
    <source>
        <dbReference type="ARBA" id="ARBA00032897"/>
    </source>
</evidence>
<evidence type="ECO:0000256" key="7">
    <source>
        <dbReference type="SAM" id="MobiDB-lite"/>
    </source>
</evidence>
<dbReference type="SUPFAM" id="SSF52540">
    <property type="entry name" value="P-loop containing nucleoside triphosphate hydrolases"/>
    <property type="match status" value="1"/>
</dbReference>
<protein>
    <recommendedName>
        <fullName evidence="5">UDP-N-acetylglucosamine kinase</fullName>
        <ecNumber evidence="2">2.7.1.176</ecNumber>
    </recommendedName>
    <alternativeName>
        <fullName evidence="5">UDP-N-acetylglucosamine kinase</fullName>
    </alternativeName>
</protein>
<feature type="compositionally biased region" description="Basic and acidic residues" evidence="7">
    <location>
        <begin position="264"/>
        <end position="284"/>
    </location>
</feature>
<evidence type="ECO:0000313" key="9">
    <source>
        <dbReference type="EMBL" id="MDU0328525.1"/>
    </source>
</evidence>
<proteinExistence type="inferred from homology"/>
<gene>
    <name evidence="9" type="ORF">RWH43_17330</name>
</gene>
<evidence type="ECO:0000259" key="8">
    <source>
        <dbReference type="Pfam" id="PF06414"/>
    </source>
</evidence>
<dbReference type="InterPro" id="IPR010488">
    <property type="entry name" value="Zeta_toxin_domain"/>
</dbReference>
<name>A0ABU3S0E1_9MICO</name>
<feature type="compositionally biased region" description="Polar residues" evidence="7">
    <location>
        <begin position="327"/>
        <end position="336"/>
    </location>
</feature>
<keyword evidence="10" id="KW-1185">Reference proteome</keyword>
<dbReference type="Gene3D" id="3.40.50.300">
    <property type="entry name" value="P-loop containing nucleotide triphosphate hydrolases"/>
    <property type="match status" value="1"/>
</dbReference>
<evidence type="ECO:0000256" key="1">
    <source>
        <dbReference type="ARBA" id="ARBA00009104"/>
    </source>
</evidence>
<comment type="similarity">
    <text evidence="1">Belongs to the zeta toxin family.</text>
</comment>
<evidence type="ECO:0000256" key="3">
    <source>
        <dbReference type="ARBA" id="ARBA00022741"/>
    </source>
</evidence>
<evidence type="ECO:0000256" key="4">
    <source>
        <dbReference type="ARBA" id="ARBA00022840"/>
    </source>
</evidence>
<organism evidence="9 10">
    <name type="scientific">Microbacterium algihabitans</name>
    <dbReference type="NCBI Taxonomy" id="3075992"/>
    <lineage>
        <taxon>Bacteria</taxon>
        <taxon>Bacillati</taxon>
        <taxon>Actinomycetota</taxon>
        <taxon>Actinomycetes</taxon>
        <taxon>Micrococcales</taxon>
        <taxon>Microbacteriaceae</taxon>
        <taxon>Microbacterium</taxon>
    </lineage>
</organism>
<comment type="catalytic activity">
    <reaction evidence="6">
        <text>UDP-N-acetyl-alpha-D-glucosamine + ATP = UDP-N-acetyl-alpha-D-glucosamine 3'-phosphate + ADP + H(+)</text>
        <dbReference type="Rhea" id="RHEA:32671"/>
        <dbReference type="ChEBI" id="CHEBI:15378"/>
        <dbReference type="ChEBI" id="CHEBI:30616"/>
        <dbReference type="ChEBI" id="CHEBI:57705"/>
        <dbReference type="ChEBI" id="CHEBI:64353"/>
        <dbReference type="ChEBI" id="CHEBI:456216"/>
        <dbReference type="EC" id="2.7.1.176"/>
    </reaction>
</comment>
<evidence type="ECO:0000256" key="6">
    <source>
        <dbReference type="ARBA" id="ARBA00048178"/>
    </source>
</evidence>
<dbReference type="InterPro" id="IPR027417">
    <property type="entry name" value="P-loop_NTPase"/>
</dbReference>
<dbReference type="Proteomes" id="UP001256673">
    <property type="component" value="Unassembled WGS sequence"/>
</dbReference>
<feature type="region of interest" description="Disordered" evidence="7">
    <location>
        <begin position="264"/>
        <end position="357"/>
    </location>
</feature>
<evidence type="ECO:0000313" key="10">
    <source>
        <dbReference type="Proteomes" id="UP001256673"/>
    </source>
</evidence>
<dbReference type="EMBL" id="JAWDIU010000008">
    <property type="protein sequence ID" value="MDU0328525.1"/>
    <property type="molecule type" value="Genomic_DNA"/>
</dbReference>
<dbReference type="RefSeq" id="WP_316002118.1">
    <property type="nucleotide sequence ID" value="NZ_JAWDIU010000008.1"/>
</dbReference>
<accession>A0ABU3S0E1</accession>
<comment type="caution">
    <text evidence="9">The sequence shown here is derived from an EMBL/GenBank/DDBJ whole genome shotgun (WGS) entry which is preliminary data.</text>
</comment>
<dbReference type="EC" id="2.7.1.176" evidence="2"/>
<feature type="domain" description="Zeta toxin" evidence="8">
    <location>
        <begin position="50"/>
        <end position="224"/>
    </location>
</feature>